<feature type="domain" description="Glycosyltransferase 2-like" evidence="9">
    <location>
        <begin position="4"/>
        <end position="117"/>
    </location>
</feature>
<keyword evidence="3" id="KW-0328">Glycosyltransferase</keyword>
<evidence type="ECO:0000256" key="2">
    <source>
        <dbReference type="ARBA" id="ARBA00006739"/>
    </source>
</evidence>
<dbReference type="PANTHER" id="PTHR43398">
    <property type="entry name" value="DOLICHOL-PHOSPHATE MANNOSYLTRANSFERASE SUBUNIT 1"/>
    <property type="match status" value="1"/>
</dbReference>
<name>A0ABP8A6V5_9MICO</name>
<evidence type="ECO:0000259" key="9">
    <source>
        <dbReference type="Pfam" id="PF00535"/>
    </source>
</evidence>
<keyword evidence="6 8" id="KW-1133">Transmembrane helix</keyword>
<keyword evidence="12" id="KW-1185">Reference proteome</keyword>
<reference evidence="12" key="1">
    <citation type="journal article" date="2019" name="Int. J. Syst. Evol. Microbiol.">
        <title>The Global Catalogue of Microorganisms (GCM) 10K type strain sequencing project: providing services to taxonomists for standard genome sequencing and annotation.</title>
        <authorList>
            <consortium name="The Broad Institute Genomics Platform"/>
            <consortium name="The Broad Institute Genome Sequencing Center for Infectious Disease"/>
            <person name="Wu L."/>
            <person name="Ma J."/>
        </authorList>
    </citation>
    <scope>NUCLEOTIDE SEQUENCE [LARGE SCALE GENOMIC DNA]</scope>
    <source>
        <strain evidence="12">JCM 17591</strain>
    </source>
</reference>
<dbReference type="Gene3D" id="3.90.550.10">
    <property type="entry name" value="Spore Coat Polysaccharide Biosynthesis Protein SpsA, Chain A"/>
    <property type="match status" value="1"/>
</dbReference>
<accession>A0ABP8A6V5</accession>
<dbReference type="EMBL" id="BAABBW010000005">
    <property type="protein sequence ID" value="GAA4179052.1"/>
    <property type="molecule type" value="Genomic_DNA"/>
</dbReference>
<evidence type="ECO:0000256" key="1">
    <source>
        <dbReference type="ARBA" id="ARBA00004141"/>
    </source>
</evidence>
<evidence type="ECO:0000256" key="6">
    <source>
        <dbReference type="ARBA" id="ARBA00022989"/>
    </source>
</evidence>
<feature type="transmembrane region" description="Helical" evidence="8">
    <location>
        <begin position="303"/>
        <end position="323"/>
    </location>
</feature>
<evidence type="ECO:0000256" key="5">
    <source>
        <dbReference type="ARBA" id="ARBA00022692"/>
    </source>
</evidence>
<feature type="transmembrane region" description="Helical" evidence="8">
    <location>
        <begin position="237"/>
        <end position="258"/>
    </location>
</feature>
<feature type="transmembrane region" description="Helical" evidence="8">
    <location>
        <begin position="264"/>
        <end position="283"/>
    </location>
</feature>
<keyword evidence="4" id="KW-0808">Transferase</keyword>
<gene>
    <name evidence="11" type="ORF">GCM10022287_30710</name>
</gene>
<keyword evidence="5 8" id="KW-0812">Transmembrane</keyword>
<dbReference type="InterPro" id="IPR001173">
    <property type="entry name" value="Glyco_trans_2-like"/>
</dbReference>
<evidence type="ECO:0000259" key="10">
    <source>
        <dbReference type="Pfam" id="PF04138"/>
    </source>
</evidence>
<evidence type="ECO:0000256" key="4">
    <source>
        <dbReference type="ARBA" id="ARBA00022679"/>
    </source>
</evidence>
<dbReference type="SUPFAM" id="SSF53448">
    <property type="entry name" value="Nucleotide-diphospho-sugar transferases"/>
    <property type="match status" value="1"/>
</dbReference>
<dbReference type="InterPro" id="IPR029044">
    <property type="entry name" value="Nucleotide-diphossugar_trans"/>
</dbReference>
<feature type="domain" description="GtrA/DPMS transmembrane" evidence="10">
    <location>
        <begin position="240"/>
        <end position="357"/>
    </location>
</feature>
<dbReference type="InterPro" id="IPR039528">
    <property type="entry name" value="DPM1-like"/>
</dbReference>
<evidence type="ECO:0000256" key="7">
    <source>
        <dbReference type="ARBA" id="ARBA00023136"/>
    </source>
</evidence>
<evidence type="ECO:0000256" key="8">
    <source>
        <dbReference type="SAM" id="Phobius"/>
    </source>
</evidence>
<dbReference type="Pfam" id="PF00535">
    <property type="entry name" value="Glycos_transf_2"/>
    <property type="match status" value="1"/>
</dbReference>
<protein>
    <submittedName>
        <fullName evidence="11">Glycosyltransferase</fullName>
    </submittedName>
</protein>
<dbReference type="Pfam" id="PF04138">
    <property type="entry name" value="GtrA_DPMS_TM"/>
    <property type="match status" value="1"/>
</dbReference>
<keyword evidence="7 8" id="KW-0472">Membrane</keyword>
<comment type="caution">
    <text evidence="11">The sequence shown here is derived from an EMBL/GenBank/DDBJ whole genome shotgun (WGS) entry which is preliminary data.</text>
</comment>
<sequence length="377" mass="40829">MDVTIIVPTFNESLNVDELVTRTQAAVGQRSVEIVFVDDSTDDTPEVIREVAARHAIPVRLIHREVPVDGLGGAVLEGFRVANGRWAVVMDGDLQHPPEMLPRLIDTALAGEADGSVNLVAGSRFVEGGSAEGLSDGVRVFFSHFGNGIAKLLFPRKLAKSTDPMSGFFAVRLDAIDLDVLKPRGFKILLEILCRKQMNVAEVPATLAPRGGGESKADIKQVGRLTRQIVELRIGRMPGFALIGFIGGIANLVIMGALQQVGWTYIEAAIAAAVITIIGNFIAQEHFLYHDLRAGARRLWSRFGHSAGFNAVESAVRTFVLFGAVELLHLHNHTVVTQAVLLVIGFLLRYTYHERVVYKQLDEAAEAPAGAATKTSP</sequence>
<evidence type="ECO:0000313" key="12">
    <source>
        <dbReference type="Proteomes" id="UP001501079"/>
    </source>
</evidence>
<evidence type="ECO:0000313" key="11">
    <source>
        <dbReference type="EMBL" id="GAA4179052.1"/>
    </source>
</evidence>
<dbReference type="Proteomes" id="UP001501079">
    <property type="component" value="Unassembled WGS sequence"/>
</dbReference>
<feature type="transmembrane region" description="Helical" evidence="8">
    <location>
        <begin position="335"/>
        <end position="352"/>
    </location>
</feature>
<dbReference type="PANTHER" id="PTHR43398:SF1">
    <property type="entry name" value="DOLICHOL-PHOSPHATE MANNOSYLTRANSFERASE SUBUNIT 1"/>
    <property type="match status" value="1"/>
</dbReference>
<comment type="similarity">
    <text evidence="2">Belongs to the glycosyltransferase 2 family.</text>
</comment>
<proteinExistence type="inferred from homology"/>
<dbReference type="RefSeq" id="WP_344756010.1">
    <property type="nucleotide sequence ID" value="NZ_BAABBW010000005.1"/>
</dbReference>
<dbReference type="InterPro" id="IPR007267">
    <property type="entry name" value="GtrA_DPMS_TM"/>
</dbReference>
<evidence type="ECO:0000256" key="3">
    <source>
        <dbReference type="ARBA" id="ARBA00022676"/>
    </source>
</evidence>
<organism evidence="11 12">
    <name type="scientific">Gryllotalpicola koreensis</name>
    <dbReference type="NCBI Taxonomy" id="993086"/>
    <lineage>
        <taxon>Bacteria</taxon>
        <taxon>Bacillati</taxon>
        <taxon>Actinomycetota</taxon>
        <taxon>Actinomycetes</taxon>
        <taxon>Micrococcales</taxon>
        <taxon>Microbacteriaceae</taxon>
        <taxon>Gryllotalpicola</taxon>
    </lineage>
</organism>
<dbReference type="CDD" id="cd06442">
    <property type="entry name" value="DPM1_like"/>
    <property type="match status" value="1"/>
</dbReference>
<comment type="subcellular location">
    <subcellularLocation>
        <location evidence="1">Membrane</location>
        <topology evidence="1">Multi-pass membrane protein</topology>
    </subcellularLocation>
</comment>